<gene>
    <name evidence="1" type="ORF">ASR47_1003391</name>
</gene>
<reference evidence="1 2" key="1">
    <citation type="submission" date="2016-04" db="EMBL/GenBank/DDBJ databases">
        <title>Draft genome sequence of Janthinobacterium psychrotolerans sp. nov., isolated from freshwater sediments in Denmark.</title>
        <authorList>
            <person name="Gong X."/>
            <person name="Skrivergaard S."/>
            <person name="Korsgaard B.S."/>
            <person name="Schreiber L."/>
            <person name="Marshall I.P."/>
            <person name="Finster K."/>
            <person name="Schramm A."/>
        </authorList>
    </citation>
    <scope>NUCLEOTIDE SEQUENCE [LARGE SCALE GENOMIC DNA]</scope>
    <source>
        <strain evidence="1 2">S3-2</strain>
    </source>
</reference>
<dbReference type="EMBL" id="LOCQ01000060">
    <property type="protein sequence ID" value="OBV37727.1"/>
    <property type="molecule type" value="Genomic_DNA"/>
</dbReference>
<evidence type="ECO:0000313" key="2">
    <source>
        <dbReference type="Proteomes" id="UP000092713"/>
    </source>
</evidence>
<keyword evidence="2" id="KW-1185">Reference proteome</keyword>
<dbReference type="AlphaFoldDB" id="A0A1A7BW38"/>
<sequence length="489" mass="52488">MSDDQFLAWLQDPAAARMVLIEAQVNVAGVEVTRYIASRLYTTGPADTPANVEYQPLATGGLAFTEQVSLTGEAGLSGGDIELDNADGALDGWLTDVWSNRAVRVWSGDPGWSRADFRLVFDGIIADVAVSGRESISLTLRDKLQRLNTPITEAKLGGATQNKDSILPVPFGECHNVTPLATNPATLEYGFLGAVESIAEVRANDKPVGAMINNAAGRFTLITNPLAQVITASVQGDNVAGYAPRIAPLVQRIATGYGKAADRFTAADLDLANLVAFDTAHPQLVGLYVADRTNQAQAIQQLAASVGAQAIMSRTGQLRLVQVALPGLGVPVAIGPDHMRERSLHPVQRLPVAAAVKIGFDRNYTVQASLTTSIPPEHADLYATEWLTETVTDEAVRARYRISDDPVQIETFLKTRADAHAEAARRLALNSVPRTIYEFDGEPEMMMLELGQAVTLTDERYGLQDGASAVVVLLSRYWLTGRVTVGVMV</sequence>
<dbReference type="OrthoDB" id="8697034at2"/>
<dbReference type="Proteomes" id="UP000092713">
    <property type="component" value="Unassembled WGS sequence"/>
</dbReference>
<protein>
    <submittedName>
        <fullName evidence="1">Uncharacterized protein</fullName>
    </submittedName>
</protein>
<dbReference type="PATRIC" id="fig|1747903.4.peg.1255"/>
<dbReference type="STRING" id="1747903.ASR47_1003391"/>
<proteinExistence type="predicted"/>
<comment type="caution">
    <text evidence="1">The sequence shown here is derived from an EMBL/GenBank/DDBJ whole genome shotgun (WGS) entry which is preliminary data.</text>
</comment>
<evidence type="ECO:0000313" key="1">
    <source>
        <dbReference type="EMBL" id="OBV37727.1"/>
    </source>
</evidence>
<dbReference type="RefSeq" id="WP_065309935.1">
    <property type="nucleotide sequence ID" value="NZ_LOCQ01000060.1"/>
</dbReference>
<name>A0A1A7BW38_9BURK</name>
<organism evidence="1 2">
    <name type="scientific">Janthinobacterium psychrotolerans</name>
    <dbReference type="NCBI Taxonomy" id="1747903"/>
    <lineage>
        <taxon>Bacteria</taxon>
        <taxon>Pseudomonadati</taxon>
        <taxon>Pseudomonadota</taxon>
        <taxon>Betaproteobacteria</taxon>
        <taxon>Burkholderiales</taxon>
        <taxon>Oxalobacteraceae</taxon>
        <taxon>Janthinobacterium</taxon>
    </lineage>
</organism>
<accession>A0A1A7BW38</accession>